<sequence>MHKGIFTLLLLLMLLGITGCGSKSIVSIELECQGLERVEKCSNYSSSNEQIMKKFERATDTATKLPGALDYAAEYRMTITYSDHTIAKYDLSLGAERGKKGLLVDLNHSEVGYEIGKTYANQLREVINKSGKSE</sequence>
<reference evidence="3" key="1">
    <citation type="submission" date="2023-09" db="EMBL/GenBank/DDBJ databases">
        <title>Paenibacillus sp. chi10 Genome sequencing and assembly.</title>
        <authorList>
            <person name="Kim I."/>
        </authorList>
    </citation>
    <scope>NUCLEOTIDE SEQUENCE [LARGE SCALE GENOMIC DNA]</scope>
    <source>
        <strain evidence="3">chi10</strain>
    </source>
</reference>
<evidence type="ECO:0000313" key="2">
    <source>
        <dbReference type="EMBL" id="MDT8976335.1"/>
    </source>
</evidence>
<keyword evidence="3" id="KW-1185">Reference proteome</keyword>
<gene>
    <name evidence="2" type="ORF">RQP50_08755</name>
</gene>
<dbReference type="InterPro" id="IPR058780">
    <property type="entry name" value="YhfM-like_dom"/>
</dbReference>
<dbReference type="PROSITE" id="PS51257">
    <property type="entry name" value="PROKAR_LIPOPROTEIN"/>
    <property type="match status" value="1"/>
</dbReference>
<dbReference type="AlphaFoldDB" id="A0AAJ2N438"/>
<dbReference type="Proteomes" id="UP001250538">
    <property type="component" value="Unassembled WGS sequence"/>
</dbReference>
<dbReference type="Pfam" id="PF26353">
    <property type="entry name" value="YhfM"/>
    <property type="match status" value="1"/>
</dbReference>
<evidence type="ECO:0000313" key="3">
    <source>
        <dbReference type="Proteomes" id="UP001250538"/>
    </source>
</evidence>
<dbReference type="RefSeq" id="WP_036591870.1">
    <property type="nucleotide sequence ID" value="NZ_JAVYAA010000002.1"/>
</dbReference>
<name>A0AAJ2N438_9BACL</name>
<comment type="caution">
    <text evidence="2">The sequence shown here is derived from an EMBL/GenBank/DDBJ whole genome shotgun (WGS) entry which is preliminary data.</text>
</comment>
<dbReference type="EMBL" id="JAVYAA010000002">
    <property type="protein sequence ID" value="MDT8976335.1"/>
    <property type="molecule type" value="Genomic_DNA"/>
</dbReference>
<evidence type="ECO:0000259" key="1">
    <source>
        <dbReference type="Pfam" id="PF26353"/>
    </source>
</evidence>
<proteinExistence type="predicted"/>
<accession>A0AAJ2N438</accession>
<protein>
    <recommendedName>
        <fullName evidence="1">YhfM-like domain-containing protein</fullName>
    </recommendedName>
</protein>
<feature type="domain" description="YhfM-like" evidence="1">
    <location>
        <begin position="44"/>
        <end position="130"/>
    </location>
</feature>
<organism evidence="2 3">
    <name type="scientific">Paenibacillus suaedae</name>
    <dbReference type="NCBI Taxonomy" id="3077233"/>
    <lineage>
        <taxon>Bacteria</taxon>
        <taxon>Bacillati</taxon>
        <taxon>Bacillota</taxon>
        <taxon>Bacilli</taxon>
        <taxon>Bacillales</taxon>
        <taxon>Paenibacillaceae</taxon>
        <taxon>Paenibacillus</taxon>
    </lineage>
</organism>